<proteinExistence type="predicted"/>
<keyword evidence="2" id="KW-1133">Transmembrane helix</keyword>
<evidence type="ECO:0000313" key="4">
    <source>
        <dbReference type="WBParaSite" id="maker-uti_cns_0001074-snap-gene-1.14-mRNA-1"/>
    </source>
</evidence>
<sequence length="534" mass="58410">SSASAAAADSAASRKLIDSSSDESDSDCDSDSRCREPLTDAAASAAATSAIASSSSSSSPPSSSKSGRFADSRRTIVREASSLYSMLISGSMPRFRRPLLLLMLILITNLTLYLLFRPFPQLESFVQDTNKRIHTGVSAIRGGINAAAGSAVGGSRSAVGDLDADETYLEYLGLLGRFESHPAAASASSSKQQQKQEGSFKLAKDAGSLGFIVASSVSTSDYVYAFDLLDSVRANLNDTLLVLMDTGLHMSDLNKLKKRCNVTTRCRIEAFDFDKFPSHVQSTGTNAFKPLAIQMLLKDYGGVIWSDLRRTPYYFVVDAEEIAPTLTAARRVGIQAWTIPPPASALTHPQTFAYLNADPRDFYFLHMVASAHLVLYYTEFLHTRVMLPWVKCALNSDCWQPLGAHQSGCDFNRPPYFKYSGCHFYDMSALNVVLGLAFQFNVTAYECRQKVFGYNSNDTVLENHFKVPGINFDDLRRRAGAARFSVVEHSRMKCSAFSTPEIAMPGKAEGAMVTALMSLRKEEQGTAVRDSLQR</sequence>
<protein>
    <submittedName>
        <fullName evidence="4">Nucleotid_trans domain-containing protein</fullName>
    </submittedName>
</protein>
<organism evidence="3 4">
    <name type="scientific">Macrostomum lignano</name>
    <dbReference type="NCBI Taxonomy" id="282301"/>
    <lineage>
        <taxon>Eukaryota</taxon>
        <taxon>Metazoa</taxon>
        <taxon>Spiralia</taxon>
        <taxon>Lophotrochozoa</taxon>
        <taxon>Platyhelminthes</taxon>
        <taxon>Rhabditophora</taxon>
        <taxon>Macrostomorpha</taxon>
        <taxon>Macrostomida</taxon>
        <taxon>Macrostomidae</taxon>
        <taxon>Macrostomum</taxon>
    </lineage>
</organism>
<dbReference type="PANTHER" id="PTHR31389:SF4">
    <property type="entry name" value="LD39211P"/>
    <property type="match status" value="1"/>
</dbReference>
<dbReference type="WBParaSite" id="maker-uti_cns_0001074-snap-gene-1.14-mRNA-1">
    <property type="protein sequence ID" value="maker-uti_cns_0001074-snap-gene-1.14-mRNA-1"/>
    <property type="gene ID" value="maker-uti_cns_0001074-snap-gene-1.14"/>
</dbReference>
<evidence type="ECO:0000256" key="1">
    <source>
        <dbReference type="SAM" id="MobiDB-lite"/>
    </source>
</evidence>
<feature type="compositionally biased region" description="Low complexity" evidence="1">
    <location>
        <begin position="1"/>
        <end position="13"/>
    </location>
</feature>
<feature type="transmembrane region" description="Helical" evidence="2">
    <location>
        <begin position="99"/>
        <end position="116"/>
    </location>
</feature>
<dbReference type="Proteomes" id="UP000095280">
    <property type="component" value="Unplaced"/>
</dbReference>
<feature type="compositionally biased region" description="Acidic residues" evidence="1">
    <location>
        <begin position="20"/>
        <end position="29"/>
    </location>
</feature>
<reference evidence="4" key="1">
    <citation type="submission" date="2016-11" db="UniProtKB">
        <authorList>
            <consortium name="WormBaseParasite"/>
        </authorList>
    </citation>
    <scope>IDENTIFICATION</scope>
</reference>
<keyword evidence="2" id="KW-0812">Transmembrane</keyword>
<keyword evidence="3" id="KW-1185">Reference proteome</keyword>
<dbReference type="AlphaFoldDB" id="A0A1I8G8V7"/>
<dbReference type="PANTHER" id="PTHR31389">
    <property type="entry name" value="LD39211P"/>
    <property type="match status" value="1"/>
</dbReference>
<evidence type="ECO:0000256" key="2">
    <source>
        <dbReference type="SAM" id="Phobius"/>
    </source>
</evidence>
<feature type="compositionally biased region" description="Low complexity" evidence="1">
    <location>
        <begin position="41"/>
        <end position="66"/>
    </location>
</feature>
<evidence type="ECO:0000313" key="3">
    <source>
        <dbReference type="Proteomes" id="UP000095280"/>
    </source>
</evidence>
<keyword evidence="2" id="KW-0472">Membrane</keyword>
<name>A0A1I8G8V7_9PLAT</name>
<feature type="region of interest" description="Disordered" evidence="1">
    <location>
        <begin position="1"/>
        <end position="71"/>
    </location>
</feature>
<accession>A0A1I8G8V7</accession>